<protein>
    <submittedName>
        <fullName evidence="2">Uncharacterized protein</fullName>
    </submittedName>
</protein>
<evidence type="ECO:0000313" key="2">
    <source>
        <dbReference type="EMBL" id="MCW3789897.1"/>
    </source>
</evidence>
<accession>A0AAE3MAA8</accession>
<feature type="region of interest" description="Disordered" evidence="1">
    <location>
        <begin position="46"/>
        <end position="77"/>
    </location>
</feature>
<comment type="caution">
    <text evidence="2">The sequence shown here is derived from an EMBL/GenBank/DDBJ whole genome shotgun (WGS) entry which is preliminary data.</text>
</comment>
<dbReference type="EMBL" id="JAPDPJ010000380">
    <property type="protein sequence ID" value="MCW3789897.1"/>
    <property type="molecule type" value="Genomic_DNA"/>
</dbReference>
<sequence length="77" mass="8920">KAVLFEDLRYESQVQRFRRRHRSFLSEAGVAAGGLFVSFFDCRKKEKPSGLSEKGKREKGERNKEKGKGLKVFEQRA</sequence>
<proteinExistence type="predicted"/>
<dbReference type="Proteomes" id="UP001209229">
    <property type="component" value="Unassembled WGS sequence"/>
</dbReference>
<feature type="non-terminal residue" evidence="2">
    <location>
        <position position="1"/>
    </location>
</feature>
<dbReference type="RefSeq" id="WP_301193419.1">
    <property type="nucleotide sequence ID" value="NZ_JAPDPJ010000380.1"/>
</dbReference>
<name>A0AAE3MAA8_9BACT</name>
<evidence type="ECO:0000313" key="3">
    <source>
        <dbReference type="Proteomes" id="UP001209229"/>
    </source>
</evidence>
<keyword evidence="3" id="KW-1185">Reference proteome</keyword>
<reference evidence="2" key="1">
    <citation type="submission" date="2022-10" db="EMBL/GenBank/DDBJ databases">
        <authorList>
            <person name="Yu W.X."/>
        </authorList>
    </citation>
    <scope>NUCLEOTIDE SEQUENCE</scope>
    <source>
        <strain evidence="2">AAT</strain>
    </source>
</reference>
<gene>
    <name evidence="2" type="ORF">OM075_25890</name>
</gene>
<dbReference type="AlphaFoldDB" id="A0AAE3MAA8"/>
<organism evidence="2 3">
    <name type="scientific">Plebeiibacterium sediminum</name>
    <dbReference type="NCBI Taxonomy" id="2992112"/>
    <lineage>
        <taxon>Bacteria</taxon>
        <taxon>Pseudomonadati</taxon>
        <taxon>Bacteroidota</taxon>
        <taxon>Bacteroidia</taxon>
        <taxon>Marinilabiliales</taxon>
        <taxon>Marinilabiliaceae</taxon>
        <taxon>Plebeiibacterium</taxon>
    </lineage>
</organism>
<evidence type="ECO:0000256" key="1">
    <source>
        <dbReference type="SAM" id="MobiDB-lite"/>
    </source>
</evidence>